<dbReference type="OrthoDB" id="1655031at2"/>
<keyword evidence="2" id="KW-1185">Reference proteome</keyword>
<dbReference type="InterPro" id="IPR043743">
    <property type="entry name" value="DUF5688"/>
</dbReference>
<evidence type="ECO:0000313" key="2">
    <source>
        <dbReference type="Proteomes" id="UP000199315"/>
    </source>
</evidence>
<dbReference type="Pfam" id="PF18941">
    <property type="entry name" value="DUF5688"/>
    <property type="match status" value="1"/>
</dbReference>
<evidence type="ECO:0000313" key="1">
    <source>
        <dbReference type="EMBL" id="SCP96766.1"/>
    </source>
</evidence>
<dbReference type="AlphaFoldDB" id="A0A1D3TSD2"/>
<dbReference type="Proteomes" id="UP000199315">
    <property type="component" value="Unassembled WGS sequence"/>
</dbReference>
<dbReference type="RefSeq" id="WP_091232274.1">
    <property type="nucleotide sequence ID" value="NZ_FMKA01000006.1"/>
</dbReference>
<protein>
    <submittedName>
        <fullName evidence="1">Uncharacterized protein</fullName>
    </submittedName>
</protein>
<proteinExistence type="predicted"/>
<name>A0A1D3TSD2_9FIRM</name>
<dbReference type="STRING" id="1619234.SAMN05421730_100659"/>
<accession>A0A1D3TSD2</accession>
<organism evidence="1 2">
    <name type="scientific">Anaerobium acetethylicum</name>
    <dbReference type="NCBI Taxonomy" id="1619234"/>
    <lineage>
        <taxon>Bacteria</taxon>
        <taxon>Bacillati</taxon>
        <taxon>Bacillota</taxon>
        <taxon>Clostridia</taxon>
        <taxon>Lachnospirales</taxon>
        <taxon>Lachnospiraceae</taxon>
        <taxon>Anaerobium</taxon>
    </lineage>
</organism>
<dbReference type="EMBL" id="FMKA01000006">
    <property type="protein sequence ID" value="SCP96766.1"/>
    <property type="molecule type" value="Genomic_DNA"/>
</dbReference>
<reference evidence="1 2" key="1">
    <citation type="submission" date="2016-09" db="EMBL/GenBank/DDBJ databases">
        <authorList>
            <person name="Capua I."/>
            <person name="De Benedictis P."/>
            <person name="Joannis T."/>
            <person name="Lombin L.H."/>
            <person name="Cattoli G."/>
        </authorList>
    </citation>
    <scope>NUCLEOTIDE SEQUENCE [LARGE SCALE GENOMIC DNA]</scope>
    <source>
        <strain evidence="1 2">GluBS11</strain>
    </source>
</reference>
<sequence>MMNYEIFKEVVKEKFMDFLPEQYQNMKLAVNPTEKVNHTVDGLTLMGEGVRVSPTIYINNMYKHYKDTDNLELVLTDAAAMMEKAMREAPDNVPSLDMESAKDNIVFQLVNTEQNKALLEDAPNRAFQDLSIIYRWVVKVEDSGIQSTVVHNSLAKQLGMSEDEMFKAAVENTRRIFPPRIRNMNEVIKDMFMKDGMPLEIAEMMIGEIPPEQSMYVISNEQGINGAISMLYEDKLHALAEDLETDLYIMPSSVHEVIAVSSNMGDPNELAQMVAEINMDQVSLEERLSNQVYHYDKDLRKLSLATDTPNKRLDGIVAEPKLIYSATEKSR</sequence>
<gene>
    <name evidence="1" type="ORF">SAMN05421730_100659</name>
</gene>